<accession>A0A6J4HE38</accession>
<keyword evidence="1" id="KW-1133">Transmembrane helix</keyword>
<dbReference type="EMBL" id="CADCTL010000047">
    <property type="protein sequence ID" value="CAA9221199.1"/>
    <property type="molecule type" value="Genomic_DNA"/>
</dbReference>
<gene>
    <name evidence="2" type="ORF">AVDCRST_MAG04-633</name>
</gene>
<proteinExistence type="predicted"/>
<keyword evidence="1" id="KW-0812">Transmembrane</keyword>
<reference evidence="2" key="1">
    <citation type="submission" date="2020-02" db="EMBL/GenBank/DDBJ databases">
        <authorList>
            <person name="Meier V. D."/>
        </authorList>
    </citation>
    <scope>NUCLEOTIDE SEQUENCE</scope>
    <source>
        <strain evidence="2">AVDCRST_MAG04</strain>
    </source>
</reference>
<feature type="transmembrane region" description="Helical" evidence="1">
    <location>
        <begin position="12"/>
        <end position="35"/>
    </location>
</feature>
<sequence length="36" mass="3629">MSTLLAEPLPPFVQAILPGGGAASALALLLLIPLFI</sequence>
<evidence type="ECO:0000313" key="2">
    <source>
        <dbReference type="EMBL" id="CAA9221199.1"/>
    </source>
</evidence>
<evidence type="ECO:0000256" key="1">
    <source>
        <dbReference type="SAM" id="Phobius"/>
    </source>
</evidence>
<protein>
    <submittedName>
        <fullName evidence="2">Uncharacterized protein</fullName>
    </submittedName>
</protein>
<dbReference type="AlphaFoldDB" id="A0A6J4HE38"/>
<name>A0A6J4HE38_9PROT</name>
<keyword evidence="1" id="KW-0472">Membrane</keyword>
<organism evidence="2">
    <name type="scientific">uncultured Acetobacteraceae bacterium</name>
    <dbReference type="NCBI Taxonomy" id="169975"/>
    <lineage>
        <taxon>Bacteria</taxon>
        <taxon>Pseudomonadati</taxon>
        <taxon>Pseudomonadota</taxon>
        <taxon>Alphaproteobacteria</taxon>
        <taxon>Acetobacterales</taxon>
        <taxon>Acetobacteraceae</taxon>
        <taxon>environmental samples</taxon>
    </lineage>
</organism>